<dbReference type="Proteomes" id="UP000001058">
    <property type="component" value="Unassembled WGS sequence"/>
</dbReference>
<dbReference type="InParanoid" id="D8TYZ3"/>
<feature type="compositionally biased region" description="Basic and acidic residues" evidence="1">
    <location>
        <begin position="410"/>
        <end position="422"/>
    </location>
</feature>
<dbReference type="PANTHER" id="PTHR21678">
    <property type="entry name" value="GROWTH INHIBITION AND DIFFERENTIATION RELATED PROTEIN 88"/>
    <property type="match status" value="1"/>
</dbReference>
<evidence type="ECO:0000256" key="1">
    <source>
        <dbReference type="SAM" id="MobiDB-lite"/>
    </source>
</evidence>
<feature type="compositionally biased region" description="Gly residues" evidence="1">
    <location>
        <begin position="233"/>
        <end position="245"/>
    </location>
</feature>
<reference evidence="2 3" key="1">
    <citation type="journal article" date="2010" name="Science">
        <title>Genomic analysis of organismal complexity in the multicellular green alga Volvox carteri.</title>
        <authorList>
            <person name="Prochnik S.E."/>
            <person name="Umen J."/>
            <person name="Nedelcu A.M."/>
            <person name="Hallmann A."/>
            <person name="Miller S.M."/>
            <person name="Nishii I."/>
            <person name="Ferris P."/>
            <person name="Kuo A."/>
            <person name="Mitros T."/>
            <person name="Fritz-Laylin L.K."/>
            <person name="Hellsten U."/>
            <person name="Chapman J."/>
            <person name="Simakov O."/>
            <person name="Rensing S.A."/>
            <person name="Terry A."/>
            <person name="Pangilinan J."/>
            <person name="Kapitonov V."/>
            <person name="Jurka J."/>
            <person name="Salamov A."/>
            <person name="Shapiro H."/>
            <person name="Schmutz J."/>
            <person name="Grimwood J."/>
            <person name="Lindquist E."/>
            <person name="Lucas S."/>
            <person name="Grigoriev I.V."/>
            <person name="Schmitt R."/>
            <person name="Kirk D."/>
            <person name="Rokhsar D.S."/>
        </authorList>
    </citation>
    <scope>NUCLEOTIDE SEQUENCE [LARGE SCALE GENOMIC DNA]</scope>
    <source>
        <strain evidence="3">f. Nagariensis / Eve</strain>
    </source>
</reference>
<dbReference type="eggNOG" id="KOG4483">
    <property type="taxonomic scope" value="Eukaryota"/>
</dbReference>
<feature type="compositionally biased region" description="Low complexity" evidence="1">
    <location>
        <begin position="400"/>
        <end position="409"/>
    </location>
</feature>
<dbReference type="OrthoDB" id="5418203at2759"/>
<evidence type="ECO:0000313" key="3">
    <source>
        <dbReference type="Proteomes" id="UP000001058"/>
    </source>
</evidence>
<feature type="compositionally biased region" description="Gly residues" evidence="1">
    <location>
        <begin position="163"/>
        <end position="172"/>
    </location>
</feature>
<sequence length="429" mass="43180">MAVAGPPEGADNGPNPEAPCGGCGAVPEAVAPECRIQEDEGGVGHQQHQHQQHLKQQQHQQRLPSSAGNETLETGGDTCSSSAPGTAAAAPAGPTATAAIAAVATLAAAAVAAAEVEDEELGRRAPPPDSDVDSRWNVSGDTHTHDRTPLPEDHEAMSAAGPRTGGAGGGETDGYLDTAAAAVAAMTAKPSSGWGWGSAGGGGGDGAAAAAGCRTAAGGGRATAVKDYHLEPRGGGGGGGGGGVFGSDDAGPNANETDAALRALLGECRHVIEVYGLTTEIRTSHLQEFVSEFASQVDQELFQLRPFAEASAASQAVAAAELLPPRERPKTTAAVAKRLLSHALGMSQLRDKEAERNLAQQRKARAGCCPERGGKRREGGECGTGGGKGGRKGGGKGGKAEVVVATQAEAAREARQERERKVAAAWDDD</sequence>
<feature type="region of interest" description="Disordered" evidence="1">
    <location>
        <begin position="116"/>
        <end position="173"/>
    </location>
</feature>
<organism evidence="3">
    <name type="scientific">Volvox carteri f. nagariensis</name>
    <dbReference type="NCBI Taxonomy" id="3068"/>
    <lineage>
        <taxon>Eukaryota</taxon>
        <taxon>Viridiplantae</taxon>
        <taxon>Chlorophyta</taxon>
        <taxon>core chlorophytes</taxon>
        <taxon>Chlorophyceae</taxon>
        <taxon>CS clade</taxon>
        <taxon>Chlamydomonadales</taxon>
        <taxon>Volvocaceae</taxon>
        <taxon>Volvox</taxon>
    </lineage>
</organism>
<name>D8TYZ3_VOLCA</name>
<dbReference type="RefSeq" id="XP_002951492.1">
    <property type="nucleotide sequence ID" value="XM_002951446.1"/>
</dbReference>
<dbReference type="KEGG" id="vcn:VOLCADRAFT_92049"/>
<evidence type="ECO:0000313" key="2">
    <source>
        <dbReference type="EMBL" id="EFJ47303.1"/>
    </source>
</evidence>
<dbReference type="PANTHER" id="PTHR21678:SF0">
    <property type="entry name" value="C3H1-TYPE DOMAIN-CONTAINING PROTEIN"/>
    <property type="match status" value="1"/>
</dbReference>
<keyword evidence="3" id="KW-1185">Reference proteome</keyword>
<dbReference type="AlphaFoldDB" id="D8TYZ3"/>
<accession>D8TYZ3</accession>
<feature type="region of interest" description="Disordered" evidence="1">
    <location>
        <begin position="228"/>
        <end position="248"/>
    </location>
</feature>
<feature type="region of interest" description="Disordered" evidence="1">
    <location>
        <begin position="1"/>
        <end position="91"/>
    </location>
</feature>
<dbReference type="EMBL" id="GL378345">
    <property type="protein sequence ID" value="EFJ47303.1"/>
    <property type="molecule type" value="Genomic_DNA"/>
</dbReference>
<feature type="compositionally biased region" description="Polar residues" evidence="1">
    <location>
        <begin position="62"/>
        <end position="82"/>
    </location>
</feature>
<dbReference type="InterPro" id="IPR039884">
    <property type="entry name" value="R3HC1/R3HCL"/>
</dbReference>
<proteinExistence type="predicted"/>
<dbReference type="GeneID" id="9615671"/>
<gene>
    <name evidence="2" type="ORF">VOLCADRAFT_92049</name>
</gene>
<feature type="compositionally biased region" description="Basic and acidic residues" evidence="1">
    <location>
        <begin position="142"/>
        <end position="156"/>
    </location>
</feature>
<feature type="region of interest" description="Disordered" evidence="1">
    <location>
        <begin position="362"/>
        <end position="429"/>
    </location>
</feature>
<protein>
    <submittedName>
        <fullName evidence="2">Uncharacterized protein</fullName>
    </submittedName>
</protein>